<protein>
    <submittedName>
        <fullName evidence="1">Uncharacterized protein</fullName>
    </submittedName>
</protein>
<dbReference type="Proteomes" id="UP000729402">
    <property type="component" value="Unassembled WGS sequence"/>
</dbReference>
<evidence type="ECO:0000313" key="2">
    <source>
        <dbReference type="Proteomes" id="UP000729402"/>
    </source>
</evidence>
<comment type="caution">
    <text evidence="1">The sequence shown here is derived from an EMBL/GenBank/DDBJ whole genome shotgun (WGS) entry which is preliminary data.</text>
</comment>
<organism evidence="1 2">
    <name type="scientific">Zizania palustris</name>
    <name type="common">Northern wild rice</name>
    <dbReference type="NCBI Taxonomy" id="103762"/>
    <lineage>
        <taxon>Eukaryota</taxon>
        <taxon>Viridiplantae</taxon>
        <taxon>Streptophyta</taxon>
        <taxon>Embryophyta</taxon>
        <taxon>Tracheophyta</taxon>
        <taxon>Spermatophyta</taxon>
        <taxon>Magnoliopsida</taxon>
        <taxon>Liliopsida</taxon>
        <taxon>Poales</taxon>
        <taxon>Poaceae</taxon>
        <taxon>BOP clade</taxon>
        <taxon>Oryzoideae</taxon>
        <taxon>Oryzeae</taxon>
        <taxon>Zizaniinae</taxon>
        <taxon>Zizania</taxon>
    </lineage>
</organism>
<evidence type="ECO:0000313" key="1">
    <source>
        <dbReference type="EMBL" id="KAG8077538.1"/>
    </source>
</evidence>
<name>A0A8J5W437_ZIZPA</name>
<dbReference type="AlphaFoldDB" id="A0A8J5W437"/>
<dbReference type="EMBL" id="JAAALK010000282">
    <property type="protein sequence ID" value="KAG8077538.1"/>
    <property type="molecule type" value="Genomic_DNA"/>
</dbReference>
<reference evidence="1" key="1">
    <citation type="journal article" date="2021" name="bioRxiv">
        <title>Whole Genome Assembly and Annotation of Northern Wild Rice, Zizania palustris L., Supports a Whole Genome Duplication in the Zizania Genus.</title>
        <authorList>
            <person name="Haas M."/>
            <person name="Kono T."/>
            <person name="Macchietto M."/>
            <person name="Millas R."/>
            <person name="McGilp L."/>
            <person name="Shao M."/>
            <person name="Duquette J."/>
            <person name="Hirsch C.N."/>
            <person name="Kimball J."/>
        </authorList>
    </citation>
    <scope>NUCLEOTIDE SEQUENCE</scope>
    <source>
        <tissue evidence="1">Fresh leaf tissue</tissue>
    </source>
</reference>
<proteinExistence type="predicted"/>
<accession>A0A8J5W437</accession>
<sequence length="85" mass="9403">MPTRWVERWRQRSIQIYKAEATAGRGGRGESSHVARQEQYNGCVDGRCEVARGGCRDLEFSGCAPHVPWPPFATRVAPDGTSSDP</sequence>
<keyword evidence="2" id="KW-1185">Reference proteome</keyword>
<gene>
    <name evidence="1" type="ORF">GUJ93_ZPchr0007g4281</name>
</gene>
<reference evidence="1" key="2">
    <citation type="submission" date="2021-02" db="EMBL/GenBank/DDBJ databases">
        <authorList>
            <person name="Kimball J.A."/>
            <person name="Haas M.W."/>
            <person name="Macchietto M."/>
            <person name="Kono T."/>
            <person name="Duquette J."/>
            <person name="Shao M."/>
        </authorList>
    </citation>
    <scope>NUCLEOTIDE SEQUENCE</scope>
    <source>
        <tissue evidence="1">Fresh leaf tissue</tissue>
    </source>
</reference>